<feature type="domain" description="CinA C-terminal" evidence="1">
    <location>
        <begin position="11"/>
        <end position="158"/>
    </location>
</feature>
<dbReference type="SUPFAM" id="SSF142433">
    <property type="entry name" value="CinA-like"/>
    <property type="match status" value="1"/>
</dbReference>
<evidence type="ECO:0000313" key="3">
    <source>
        <dbReference type="Proteomes" id="UP000095214"/>
    </source>
</evidence>
<dbReference type="STRING" id="178339.BH719_02140"/>
<sequence>MGRVRTEGVAALVGELAARGLSIATAESLTGGALVARLVDIPGASRVVRGGVCTYATDTKASVLSVSRERLELTGPVDAEVAKQMASGARALFGADIALSTTGVAGPGSADGHEAGTVHVACAAPGGALHRLVHIPGDRGAVRAGAVDAALALLREALDGGLL</sequence>
<accession>A0A1D8B0Z7</accession>
<protein>
    <submittedName>
        <fullName evidence="2">Damage-inducible protein CinA</fullName>
    </submittedName>
</protein>
<dbReference type="Pfam" id="PF02464">
    <property type="entry name" value="CinA"/>
    <property type="match status" value="1"/>
</dbReference>
<evidence type="ECO:0000259" key="1">
    <source>
        <dbReference type="Pfam" id="PF02464"/>
    </source>
</evidence>
<dbReference type="AlphaFoldDB" id="A0A1D8B0Z7"/>
<gene>
    <name evidence="2" type="ORF">BH719_02140</name>
</gene>
<name>A0A1D8B0Z7_9ACTO</name>
<proteinExistence type="predicted"/>
<dbReference type="EMBL" id="CP017298">
    <property type="protein sequence ID" value="AOS46817.1"/>
    <property type="molecule type" value="Genomic_DNA"/>
</dbReference>
<dbReference type="NCBIfam" id="TIGR00199">
    <property type="entry name" value="PncC_domain"/>
    <property type="match status" value="1"/>
</dbReference>
<keyword evidence="3" id="KW-1185">Reference proteome</keyword>
<dbReference type="Gene3D" id="3.90.950.20">
    <property type="entry name" value="CinA-like"/>
    <property type="match status" value="1"/>
</dbReference>
<organism evidence="2 3">
    <name type="scientific">Pauljensenia hongkongensis</name>
    <dbReference type="NCBI Taxonomy" id="178339"/>
    <lineage>
        <taxon>Bacteria</taxon>
        <taxon>Bacillati</taxon>
        <taxon>Actinomycetota</taxon>
        <taxon>Actinomycetes</taxon>
        <taxon>Actinomycetales</taxon>
        <taxon>Actinomycetaceae</taxon>
        <taxon>Pauljensenia</taxon>
    </lineage>
</organism>
<reference evidence="2 3" key="1">
    <citation type="submission" date="2016-09" db="EMBL/GenBank/DDBJ databases">
        <title>Complete genome sequence of Actinomyces hongkongensis HKU8.</title>
        <authorList>
            <person name="Gao Y.-X."/>
            <person name="Zhou Y.-Y."/>
            <person name="Xie Y."/>
            <person name="Wang M."/>
            <person name="Wang S.-J."/>
            <person name="Shen S.-G."/>
        </authorList>
    </citation>
    <scope>NUCLEOTIDE SEQUENCE [LARGE SCALE GENOMIC DNA]</scope>
    <source>
        <strain evidence="2 3">HKU8</strain>
    </source>
</reference>
<dbReference type="Proteomes" id="UP000095214">
    <property type="component" value="Chromosome"/>
</dbReference>
<dbReference type="InterPro" id="IPR036653">
    <property type="entry name" value="CinA-like_C"/>
</dbReference>
<dbReference type="InterPro" id="IPR008136">
    <property type="entry name" value="CinA_C"/>
</dbReference>
<dbReference type="KEGG" id="phon:BH719_02140"/>
<dbReference type="OrthoDB" id="1253990at2"/>
<evidence type="ECO:0000313" key="2">
    <source>
        <dbReference type="EMBL" id="AOS46817.1"/>
    </source>
</evidence>
<dbReference type="RefSeq" id="WP_009743095.1">
    <property type="nucleotide sequence ID" value="NZ_CP017298.1"/>
</dbReference>